<dbReference type="Gene3D" id="3.40.50.2000">
    <property type="entry name" value="Glycogen Phosphorylase B"/>
    <property type="match status" value="2"/>
</dbReference>
<dbReference type="InterPro" id="IPR028098">
    <property type="entry name" value="Glyco_trans_4-like_N"/>
</dbReference>
<feature type="domain" description="Glycosyltransferase subfamily 4-like N-terminal" evidence="3">
    <location>
        <begin position="23"/>
        <end position="162"/>
    </location>
</feature>
<dbReference type="SUPFAM" id="SSF53756">
    <property type="entry name" value="UDP-Glycosyltransferase/glycogen phosphorylase"/>
    <property type="match status" value="1"/>
</dbReference>
<proteinExistence type="predicted"/>
<keyword evidence="2 4" id="KW-0808">Transferase</keyword>
<dbReference type="Pfam" id="PF13692">
    <property type="entry name" value="Glyco_trans_1_4"/>
    <property type="match status" value="1"/>
</dbReference>
<dbReference type="Proteomes" id="UP000466931">
    <property type="component" value="Chromosome"/>
</dbReference>
<reference evidence="4" key="2">
    <citation type="submission" date="2020-02" db="EMBL/GenBank/DDBJ databases">
        <authorList>
            <person name="Matsumoto Y."/>
            <person name="Motooka D."/>
            <person name="Nakamura S."/>
        </authorList>
    </citation>
    <scope>NUCLEOTIDE SEQUENCE</scope>
    <source>
        <strain evidence="4">JCM 13671</strain>
    </source>
</reference>
<dbReference type="PANTHER" id="PTHR46401:SF2">
    <property type="entry name" value="GLYCOSYLTRANSFERASE WBBK-RELATED"/>
    <property type="match status" value="1"/>
</dbReference>
<dbReference type="Pfam" id="PF13439">
    <property type="entry name" value="Glyco_transf_4"/>
    <property type="match status" value="1"/>
</dbReference>
<dbReference type="GO" id="GO:0009103">
    <property type="term" value="P:lipopolysaccharide biosynthetic process"/>
    <property type="evidence" value="ECO:0007669"/>
    <property type="project" value="TreeGrafter"/>
</dbReference>
<name>A0A7I7Y104_9MYCO</name>
<evidence type="ECO:0000259" key="3">
    <source>
        <dbReference type="Pfam" id="PF13439"/>
    </source>
</evidence>
<organism evidence="4 5">
    <name type="scientific">Mycolicibacterium confluentis</name>
    <dbReference type="NCBI Taxonomy" id="28047"/>
    <lineage>
        <taxon>Bacteria</taxon>
        <taxon>Bacillati</taxon>
        <taxon>Actinomycetota</taxon>
        <taxon>Actinomycetes</taxon>
        <taxon>Mycobacteriales</taxon>
        <taxon>Mycobacteriaceae</taxon>
        <taxon>Mycolicibacterium</taxon>
    </lineage>
</organism>
<sequence>MPRVGVLGPYPPTRCGLAAFGAGLADGLTALGAEVGVVQTAADERSTAPQVIAHLTDGSPASIATCTALLNQHDVAIIQHDYDSYGGPDGADVLEVVEALQVPSIITVHTVLSAPTSRQRSILEALVRVADQVTVMSDAARRRMGEVYDVDLHKISVVPHGAPTLPKTRPSGRFGRPTMLTWGFLRPGKGAESVIDVVDSMRDVAGHPRYMVAGRTHPSVLAQEGEAYRESLVARAQGAGVANSVVVDGNYRGTAALTELIQSSAVVVLANDSAEQVTSGVLAGSIARGRPVVATAFPHAVELLGTGAGIVVGHDDPDALTAALRQVLTQPRLAGAMAAEARRLAPSMGWPAVAEAYLNLARRLTARRSAA</sequence>
<evidence type="ECO:0000256" key="2">
    <source>
        <dbReference type="ARBA" id="ARBA00022679"/>
    </source>
</evidence>
<dbReference type="EMBL" id="AP022612">
    <property type="protein sequence ID" value="BBZ34702.1"/>
    <property type="molecule type" value="Genomic_DNA"/>
</dbReference>
<evidence type="ECO:0000256" key="1">
    <source>
        <dbReference type="ARBA" id="ARBA00022676"/>
    </source>
</evidence>
<accession>A0A7I7Y104</accession>
<evidence type="ECO:0000313" key="5">
    <source>
        <dbReference type="Proteomes" id="UP000466931"/>
    </source>
</evidence>
<keyword evidence="5" id="KW-1185">Reference proteome</keyword>
<evidence type="ECO:0000313" key="4">
    <source>
        <dbReference type="EMBL" id="BBZ34702.1"/>
    </source>
</evidence>
<dbReference type="AlphaFoldDB" id="A0A7I7Y104"/>
<protein>
    <submittedName>
        <fullName evidence="4">Glycosyl transferase family 1</fullName>
    </submittedName>
</protein>
<dbReference type="PANTHER" id="PTHR46401">
    <property type="entry name" value="GLYCOSYLTRANSFERASE WBBK-RELATED"/>
    <property type="match status" value="1"/>
</dbReference>
<dbReference type="GO" id="GO:0016757">
    <property type="term" value="F:glycosyltransferase activity"/>
    <property type="evidence" value="ECO:0007669"/>
    <property type="project" value="UniProtKB-KW"/>
</dbReference>
<reference evidence="4" key="1">
    <citation type="journal article" date="2019" name="Emerg. Microbes Infect.">
        <title>Comprehensive subspecies identification of 175 nontuberculous mycobacteria species based on 7547 genomic profiles.</title>
        <authorList>
            <person name="Matsumoto Y."/>
            <person name="Kinjo T."/>
            <person name="Motooka D."/>
            <person name="Nabeya D."/>
            <person name="Jung N."/>
            <person name="Uechi K."/>
            <person name="Horii T."/>
            <person name="Iida T."/>
            <person name="Fujita J."/>
            <person name="Nakamura S."/>
        </authorList>
    </citation>
    <scope>NUCLEOTIDE SEQUENCE [LARGE SCALE GENOMIC DNA]</scope>
    <source>
        <strain evidence="4">JCM 13671</strain>
    </source>
</reference>
<gene>
    <name evidence="4" type="ORF">MCNF_33070</name>
</gene>
<keyword evidence="1" id="KW-0328">Glycosyltransferase</keyword>
<dbReference type="OrthoDB" id="9765330at2"/>